<evidence type="ECO:0000313" key="4">
    <source>
        <dbReference type="Proteomes" id="UP001249851"/>
    </source>
</evidence>
<comment type="caution">
    <text evidence="3">The sequence shown here is derived from an EMBL/GenBank/DDBJ whole genome shotgun (WGS) entry which is preliminary data.</text>
</comment>
<feature type="region of interest" description="Disordered" evidence="2">
    <location>
        <begin position="80"/>
        <end position="102"/>
    </location>
</feature>
<evidence type="ECO:0000313" key="3">
    <source>
        <dbReference type="EMBL" id="KAK2552839.1"/>
    </source>
</evidence>
<reference evidence="3" key="1">
    <citation type="journal article" date="2023" name="G3 (Bethesda)">
        <title>Whole genome assembly and annotation of the endangered Caribbean coral Acropora cervicornis.</title>
        <authorList>
            <person name="Selwyn J.D."/>
            <person name="Vollmer S.V."/>
        </authorList>
    </citation>
    <scope>NUCLEOTIDE SEQUENCE</scope>
    <source>
        <strain evidence="3">K2</strain>
    </source>
</reference>
<keyword evidence="4" id="KW-1185">Reference proteome</keyword>
<accession>A0AAD9Q181</accession>
<evidence type="ECO:0008006" key="5">
    <source>
        <dbReference type="Google" id="ProtNLM"/>
    </source>
</evidence>
<protein>
    <recommendedName>
        <fullName evidence="5">CCHC-type domain-containing protein</fullName>
    </recommendedName>
</protein>
<feature type="region of interest" description="Disordered" evidence="2">
    <location>
        <begin position="418"/>
        <end position="440"/>
    </location>
</feature>
<keyword evidence="1" id="KW-0175">Coiled coil</keyword>
<organism evidence="3 4">
    <name type="scientific">Acropora cervicornis</name>
    <name type="common">Staghorn coral</name>
    <dbReference type="NCBI Taxonomy" id="6130"/>
    <lineage>
        <taxon>Eukaryota</taxon>
        <taxon>Metazoa</taxon>
        <taxon>Cnidaria</taxon>
        <taxon>Anthozoa</taxon>
        <taxon>Hexacorallia</taxon>
        <taxon>Scleractinia</taxon>
        <taxon>Astrocoeniina</taxon>
        <taxon>Acroporidae</taxon>
        <taxon>Acropora</taxon>
    </lineage>
</organism>
<evidence type="ECO:0000256" key="2">
    <source>
        <dbReference type="SAM" id="MobiDB-lite"/>
    </source>
</evidence>
<evidence type="ECO:0000256" key="1">
    <source>
        <dbReference type="SAM" id="Coils"/>
    </source>
</evidence>
<proteinExistence type="predicted"/>
<dbReference type="EMBL" id="JARQWQ010000083">
    <property type="protein sequence ID" value="KAK2552839.1"/>
    <property type="molecule type" value="Genomic_DNA"/>
</dbReference>
<feature type="compositionally biased region" description="Polar residues" evidence="2">
    <location>
        <begin position="81"/>
        <end position="102"/>
    </location>
</feature>
<dbReference type="Proteomes" id="UP001249851">
    <property type="component" value="Unassembled WGS sequence"/>
</dbReference>
<name>A0AAD9Q181_ACRCE</name>
<gene>
    <name evidence="3" type="ORF">P5673_026008</name>
</gene>
<sequence length="737" mass="82238">MLRHRRNVNLIEEKLRILELAFAKFEQAHTSYIDAVDNSEEMQVATIGFDSEFQRKYDFCERVNKWLSNVHNEEPCAEVQPSDSVSQHGLSLTSIKSHRSGSSTGSRLSVKIKVAKAEKAIAKLKLNQLKKKIELQQKRDAVQREQEILEAENEVEQATLRAYILEEDGDSEGKSLVAPERASESASLTATTIEEKGYAPVSPAHVPLSSAAPVWTGGPNRSGIPPVKTCNEVPPPEAWFQQLLQQQQQMIQLQQQTFQSVASAIRQGFALPKSELSKFDGNPLEFWNFIRSFENNIEKNESNESEKLSFLFQYCTGAARNAIKSCVSMDPTFGYQTARALLQDHQLRDCPNALESIGHLDEINSADNLRRIVDRLPFHLKSKWLEVADSIQQTGQRRRIHHISQFVTTKARVANNSVFGGPLTNDREKGNLRTKSSNPGAKMTAFATQGGFRAPVSPSAQDESVKVDRKLSYKFGMNPSSKSCLVCNGMHQLWNCEQFKNKSYNDRIRIVRDARLCENCFKIGHMAKGCMQRSGCYVKGCGRRHMTVLHPPNAGWPPHRTNQEVSAAEKSSLSVSADLSHVIGTGVNSQNSAGHTANKVSLRILPVRVRGNQPGRMIETYALLDNGSDVTLCDRELVDELGITGQPRSFLLTTQGSKDSERSGLEVKLIIDSIDGDSSLEVPRAWTVDRLNISECSIPKDHDVYEWPHLNGIELPQIGLTLTASNSQRSTARKLEY</sequence>
<dbReference type="PANTHER" id="PTHR47331:SF1">
    <property type="entry name" value="GAG-LIKE PROTEIN"/>
    <property type="match status" value="1"/>
</dbReference>
<reference evidence="3" key="2">
    <citation type="journal article" date="2023" name="Science">
        <title>Genomic signatures of disease resistance in endangered staghorn corals.</title>
        <authorList>
            <person name="Vollmer S.V."/>
            <person name="Selwyn J.D."/>
            <person name="Despard B.A."/>
            <person name="Roesel C.L."/>
        </authorList>
    </citation>
    <scope>NUCLEOTIDE SEQUENCE</scope>
    <source>
        <strain evidence="3">K2</strain>
    </source>
</reference>
<dbReference type="PANTHER" id="PTHR47331">
    <property type="entry name" value="PHD-TYPE DOMAIN-CONTAINING PROTEIN"/>
    <property type="match status" value="1"/>
</dbReference>
<dbReference type="AlphaFoldDB" id="A0AAD9Q181"/>
<feature type="coiled-coil region" evidence="1">
    <location>
        <begin position="112"/>
        <end position="168"/>
    </location>
</feature>